<feature type="region of interest" description="Disordered" evidence="1">
    <location>
        <begin position="238"/>
        <end position="261"/>
    </location>
</feature>
<comment type="caution">
    <text evidence="3">The sequence shown here is derived from an EMBL/GenBank/DDBJ whole genome shotgun (WGS) entry which is preliminary data.</text>
</comment>
<proteinExistence type="predicted"/>
<organism evidence="3 4">
    <name type="scientific">Collybiopsis confluens</name>
    <dbReference type="NCBI Taxonomy" id="2823264"/>
    <lineage>
        <taxon>Eukaryota</taxon>
        <taxon>Fungi</taxon>
        <taxon>Dikarya</taxon>
        <taxon>Basidiomycota</taxon>
        <taxon>Agaricomycotina</taxon>
        <taxon>Agaricomycetes</taxon>
        <taxon>Agaricomycetidae</taxon>
        <taxon>Agaricales</taxon>
        <taxon>Marasmiineae</taxon>
        <taxon>Omphalotaceae</taxon>
        <taxon>Collybiopsis</taxon>
    </lineage>
</organism>
<dbReference type="PANTHER" id="PTHR33840:SF2">
    <property type="entry name" value="TLE1 PHOSPHOLIPASE DOMAIN-CONTAINING PROTEIN"/>
    <property type="match status" value="1"/>
</dbReference>
<feature type="domain" description="T6SS Phospholipase effector Tle1-like catalytic" evidence="2">
    <location>
        <begin position="6"/>
        <end position="333"/>
    </location>
</feature>
<dbReference type="OrthoDB" id="3162439at2759"/>
<dbReference type="EMBL" id="JAACJN010000063">
    <property type="protein sequence ID" value="KAF5380658.1"/>
    <property type="molecule type" value="Genomic_DNA"/>
</dbReference>
<dbReference type="InterPro" id="IPR029058">
    <property type="entry name" value="AB_hydrolase_fold"/>
</dbReference>
<protein>
    <recommendedName>
        <fullName evidence="2">T6SS Phospholipase effector Tle1-like catalytic domain-containing protein</fullName>
    </recommendedName>
</protein>
<dbReference type="SUPFAM" id="SSF53474">
    <property type="entry name" value="alpha/beta-Hydrolases"/>
    <property type="match status" value="1"/>
</dbReference>
<keyword evidence="4" id="KW-1185">Reference proteome</keyword>
<sequence>MSPNPRTLVLCFDGTSNEYDSTNTNVVKFFSLLKKDNTDGQLCYYQAGVGTFFAPGVVSPLFQWFAKILDEAVAWYLNAHVMDGYNFLMQNYRAGDEICLFGFSRGAYTARALAGMLYKIGLLPRDNQEQVPFAYKLYTKTDQVSVALSAGFKKTLVDKLMWECITAGTPMTKDLPFTSDNDGSIKVFRQALSLDEVCRANVLKPTFMLIHWSHPFLKRRVRFKPNFFHRDTRVQGSTSVTSKSEVDLESSPTKDFEGQPAPGMRRTLSDYFYKRISKRQTREFAHRAQEQIAQPTDVLECWFAGCHSDIGGGAVPNATKQSLANITLRWMVHHVKKSECGIQFNEAELTALGISPSSIPTSGPSKTNTSTASEAASTGGNDSPWRALATLDASQPLDDQLVKDPAWWILEILPMRIRYQDASSVMHTTYRWNLGRGRQIYGPNPYFHITVKERLADKPLAYKPKAQWPEGTQIYVE</sequence>
<feature type="region of interest" description="Disordered" evidence="1">
    <location>
        <begin position="355"/>
        <end position="384"/>
    </location>
</feature>
<dbReference type="InterPro" id="IPR018712">
    <property type="entry name" value="Tle1-like_cat"/>
</dbReference>
<dbReference type="Proteomes" id="UP000518752">
    <property type="component" value="Unassembled WGS sequence"/>
</dbReference>
<feature type="compositionally biased region" description="Low complexity" evidence="1">
    <location>
        <begin position="355"/>
        <end position="378"/>
    </location>
</feature>
<evidence type="ECO:0000256" key="1">
    <source>
        <dbReference type="SAM" id="MobiDB-lite"/>
    </source>
</evidence>
<evidence type="ECO:0000313" key="4">
    <source>
        <dbReference type="Proteomes" id="UP000518752"/>
    </source>
</evidence>
<evidence type="ECO:0000259" key="2">
    <source>
        <dbReference type="Pfam" id="PF09994"/>
    </source>
</evidence>
<dbReference type="AlphaFoldDB" id="A0A8H5HCD1"/>
<evidence type="ECO:0000313" key="3">
    <source>
        <dbReference type="EMBL" id="KAF5380658.1"/>
    </source>
</evidence>
<accession>A0A8H5HCD1</accession>
<dbReference type="PANTHER" id="PTHR33840">
    <property type="match status" value="1"/>
</dbReference>
<dbReference type="Pfam" id="PF09994">
    <property type="entry name" value="T6SS_Tle1-like_cat"/>
    <property type="match status" value="1"/>
</dbReference>
<gene>
    <name evidence="3" type="ORF">D9757_007007</name>
</gene>
<reference evidence="3 4" key="1">
    <citation type="journal article" date="2020" name="ISME J.">
        <title>Uncovering the hidden diversity of litter-decomposition mechanisms in mushroom-forming fungi.</title>
        <authorList>
            <person name="Floudas D."/>
            <person name="Bentzer J."/>
            <person name="Ahren D."/>
            <person name="Johansson T."/>
            <person name="Persson P."/>
            <person name="Tunlid A."/>
        </authorList>
    </citation>
    <scope>NUCLEOTIDE SEQUENCE [LARGE SCALE GENOMIC DNA]</scope>
    <source>
        <strain evidence="3 4">CBS 406.79</strain>
    </source>
</reference>
<name>A0A8H5HCD1_9AGAR</name>